<dbReference type="InterPro" id="IPR003660">
    <property type="entry name" value="HAMP_dom"/>
</dbReference>
<dbReference type="RefSeq" id="WP_138239119.1">
    <property type="nucleotide sequence ID" value="NZ_VBRY01000006.1"/>
</dbReference>
<dbReference type="InterPro" id="IPR005467">
    <property type="entry name" value="His_kinase_dom"/>
</dbReference>
<evidence type="ECO:0000259" key="14">
    <source>
        <dbReference type="PROSITE" id="PS50109"/>
    </source>
</evidence>
<dbReference type="PROSITE" id="PS50885">
    <property type="entry name" value="HAMP"/>
    <property type="match status" value="1"/>
</dbReference>
<dbReference type="Pfam" id="PF02518">
    <property type="entry name" value="HATPase_c"/>
    <property type="match status" value="1"/>
</dbReference>
<dbReference type="InterPro" id="IPR003661">
    <property type="entry name" value="HisK_dim/P_dom"/>
</dbReference>
<protein>
    <recommendedName>
        <fullName evidence="3">histidine kinase</fullName>
        <ecNumber evidence="3">2.7.13.3</ecNumber>
    </recommendedName>
</protein>
<name>A0A5R9GL27_9PROT</name>
<comment type="subcellular location">
    <subcellularLocation>
        <location evidence="2">Cell membrane</location>
        <topology evidence="2">Multi-pass membrane protein</topology>
    </subcellularLocation>
</comment>
<dbReference type="SUPFAM" id="SSF55874">
    <property type="entry name" value="ATPase domain of HSP90 chaperone/DNA topoisomerase II/histidine kinase"/>
    <property type="match status" value="1"/>
</dbReference>
<dbReference type="Proteomes" id="UP000306585">
    <property type="component" value="Unassembled WGS sequence"/>
</dbReference>
<dbReference type="PRINTS" id="PR00344">
    <property type="entry name" value="BCTRLSENSOR"/>
</dbReference>
<dbReference type="InterPro" id="IPR003594">
    <property type="entry name" value="HATPase_dom"/>
</dbReference>
<dbReference type="InterPro" id="IPR004358">
    <property type="entry name" value="Sig_transdc_His_kin-like_C"/>
</dbReference>
<evidence type="ECO:0000256" key="13">
    <source>
        <dbReference type="ARBA" id="ARBA00023136"/>
    </source>
</evidence>
<keyword evidence="17" id="KW-1185">Reference proteome</keyword>
<dbReference type="AlphaFoldDB" id="A0A5R9GL27"/>
<dbReference type="SUPFAM" id="SSF47384">
    <property type="entry name" value="Homodimeric domain of signal transducing histidine kinase"/>
    <property type="match status" value="1"/>
</dbReference>
<dbReference type="InterPro" id="IPR036097">
    <property type="entry name" value="HisK_dim/P_sf"/>
</dbReference>
<dbReference type="GO" id="GO:0005524">
    <property type="term" value="F:ATP binding"/>
    <property type="evidence" value="ECO:0007669"/>
    <property type="project" value="UniProtKB-KW"/>
</dbReference>
<dbReference type="Pfam" id="PF00512">
    <property type="entry name" value="HisKA"/>
    <property type="match status" value="1"/>
</dbReference>
<proteinExistence type="predicted"/>
<evidence type="ECO:0000313" key="17">
    <source>
        <dbReference type="Proteomes" id="UP000306585"/>
    </source>
</evidence>
<evidence type="ECO:0000256" key="2">
    <source>
        <dbReference type="ARBA" id="ARBA00004651"/>
    </source>
</evidence>
<dbReference type="InterPro" id="IPR050398">
    <property type="entry name" value="HssS/ArlS-like"/>
</dbReference>
<evidence type="ECO:0000313" key="16">
    <source>
        <dbReference type="EMBL" id="TLS67201.1"/>
    </source>
</evidence>
<dbReference type="EMBL" id="VBRY01000006">
    <property type="protein sequence ID" value="TLS67201.1"/>
    <property type="molecule type" value="Genomic_DNA"/>
</dbReference>
<keyword evidence="12" id="KW-0902">Two-component regulatory system</keyword>
<feature type="domain" description="HAMP" evidence="15">
    <location>
        <begin position="180"/>
        <end position="235"/>
    </location>
</feature>
<accession>A0A5R9GL27</accession>
<evidence type="ECO:0000256" key="1">
    <source>
        <dbReference type="ARBA" id="ARBA00000085"/>
    </source>
</evidence>
<dbReference type="GO" id="GO:0000155">
    <property type="term" value="F:phosphorelay sensor kinase activity"/>
    <property type="evidence" value="ECO:0007669"/>
    <property type="project" value="InterPro"/>
</dbReference>
<dbReference type="PANTHER" id="PTHR45528:SF1">
    <property type="entry name" value="SENSOR HISTIDINE KINASE CPXA"/>
    <property type="match status" value="1"/>
</dbReference>
<feature type="domain" description="Histidine kinase" evidence="14">
    <location>
        <begin position="243"/>
        <end position="457"/>
    </location>
</feature>
<dbReference type="Gene3D" id="1.10.287.130">
    <property type="match status" value="1"/>
</dbReference>
<evidence type="ECO:0000256" key="10">
    <source>
        <dbReference type="ARBA" id="ARBA00022840"/>
    </source>
</evidence>
<comment type="caution">
    <text evidence="16">The sequence shown here is derived from an EMBL/GenBank/DDBJ whole genome shotgun (WGS) entry which is preliminary data.</text>
</comment>
<dbReference type="SUPFAM" id="SSF158472">
    <property type="entry name" value="HAMP domain-like"/>
    <property type="match status" value="1"/>
</dbReference>
<evidence type="ECO:0000256" key="9">
    <source>
        <dbReference type="ARBA" id="ARBA00022777"/>
    </source>
</evidence>
<dbReference type="PROSITE" id="PS50109">
    <property type="entry name" value="HIS_KIN"/>
    <property type="match status" value="1"/>
</dbReference>
<evidence type="ECO:0000256" key="11">
    <source>
        <dbReference type="ARBA" id="ARBA00022989"/>
    </source>
</evidence>
<comment type="catalytic activity">
    <reaction evidence="1">
        <text>ATP + protein L-histidine = ADP + protein N-phospho-L-histidine.</text>
        <dbReference type="EC" id="2.7.13.3"/>
    </reaction>
</comment>
<keyword evidence="8" id="KW-0547">Nucleotide-binding</keyword>
<reference evidence="16 17" key="1">
    <citation type="journal article" date="2019" name="Appl. Environ. Microbiol.">
        <title>Environmental Evidence and Genomic Insight of Iron-oxidizing Bacteria Preference Towards More Corrosion Resistant Stainless Steel at Higher Salinities.</title>
        <authorList>
            <person name="Garrison C.E."/>
            <person name="Price K.A."/>
            <person name="Field E.K."/>
        </authorList>
    </citation>
    <scope>NUCLEOTIDE SEQUENCE [LARGE SCALE GENOMIC DNA]</scope>
    <source>
        <strain evidence="16 17">P3</strain>
    </source>
</reference>
<dbReference type="EC" id="2.7.13.3" evidence="3"/>
<keyword evidence="9" id="KW-0418">Kinase</keyword>
<keyword evidence="6" id="KW-0808">Transferase</keyword>
<dbReference type="SMART" id="SM00388">
    <property type="entry name" value="HisKA"/>
    <property type="match status" value="1"/>
</dbReference>
<dbReference type="SMART" id="SM00304">
    <property type="entry name" value="HAMP"/>
    <property type="match status" value="1"/>
</dbReference>
<evidence type="ECO:0000256" key="4">
    <source>
        <dbReference type="ARBA" id="ARBA00022475"/>
    </source>
</evidence>
<evidence type="ECO:0000259" key="15">
    <source>
        <dbReference type="PROSITE" id="PS50885"/>
    </source>
</evidence>
<keyword evidence="7" id="KW-0812">Transmembrane</keyword>
<dbReference type="GO" id="GO:0005886">
    <property type="term" value="C:plasma membrane"/>
    <property type="evidence" value="ECO:0007669"/>
    <property type="project" value="UniProtKB-SubCell"/>
</dbReference>
<dbReference type="SMART" id="SM00387">
    <property type="entry name" value="HATPase_c"/>
    <property type="match status" value="1"/>
</dbReference>
<dbReference type="InterPro" id="IPR036890">
    <property type="entry name" value="HATPase_C_sf"/>
</dbReference>
<dbReference type="Gene3D" id="6.10.340.10">
    <property type="match status" value="1"/>
</dbReference>
<evidence type="ECO:0000256" key="7">
    <source>
        <dbReference type="ARBA" id="ARBA00022692"/>
    </source>
</evidence>
<keyword evidence="5" id="KW-0597">Phosphoprotein</keyword>
<dbReference type="Pfam" id="PF00672">
    <property type="entry name" value="HAMP"/>
    <property type="match status" value="1"/>
</dbReference>
<keyword evidence="11" id="KW-1133">Transmembrane helix</keyword>
<keyword evidence="4" id="KW-1003">Cell membrane</keyword>
<evidence type="ECO:0000256" key="3">
    <source>
        <dbReference type="ARBA" id="ARBA00012438"/>
    </source>
</evidence>
<dbReference type="Gene3D" id="3.30.565.10">
    <property type="entry name" value="Histidine kinase-like ATPase, C-terminal domain"/>
    <property type="match status" value="1"/>
</dbReference>
<dbReference type="PANTHER" id="PTHR45528">
    <property type="entry name" value="SENSOR HISTIDINE KINASE CPXA"/>
    <property type="match status" value="1"/>
</dbReference>
<sequence>MRLFTKVFLLLLCTLLVTAALSQWLGEKWRTENKLIEARLAQMSDLAETAVRLYEDMGARHYQQSIHQELRQLHAFGMLTDREGRPVHRIGRPGEPPRPVPEFMHPLIEQARHQQQPVTMIEPPRLSIAIQIQGDRGEYIWAATTLLSPEEMRQSGSSMRLLQLFTALLTIAAVSALLTRMLTRPIRSLQATSERLGHGELSARVEAAVSERNDELGDLAQTIDQMADRLDQLINSHKQLLRDISHELRSPLARLQVALELARNTAGEQAETELDRIGLEADRLNDLIGEVLTLARFDQGGVHAALARIDLAQMIRDISCDATFEAEATGRRIETGELPECHFMADRIWLKRALENVIRNAIRHTPVDSSVEISLNVESAVASIHIRDHGHGVEEEKLAHLFEPFFRASAAREHDNSGYGLGLAIARRAIELHAGTITAGNHADGGLQVDITLPLVSA</sequence>
<evidence type="ECO:0000256" key="5">
    <source>
        <dbReference type="ARBA" id="ARBA00022553"/>
    </source>
</evidence>
<gene>
    <name evidence="16" type="ORF">FEF65_07090</name>
</gene>
<evidence type="ECO:0000256" key="12">
    <source>
        <dbReference type="ARBA" id="ARBA00023012"/>
    </source>
</evidence>
<organism evidence="16 17">
    <name type="scientific">Mariprofundus erugo</name>
    <dbReference type="NCBI Taxonomy" id="2528639"/>
    <lineage>
        <taxon>Bacteria</taxon>
        <taxon>Pseudomonadati</taxon>
        <taxon>Pseudomonadota</taxon>
        <taxon>Candidatius Mariprofundia</taxon>
        <taxon>Mariprofundales</taxon>
        <taxon>Mariprofundaceae</taxon>
        <taxon>Mariprofundus</taxon>
    </lineage>
</organism>
<keyword evidence="13" id="KW-0472">Membrane</keyword>
<dbReference type="CDD" id="cd06225">
    <property type="entry name" value="HAMP"/>
    <property type="match status" value="1"/>
</dbReference>
<evidence type="ECO:0000256" key="6">
    <source>
        <dbReference type="ARBA" id="ARBA00022679"/>
    </source>
</evidence>
<dbReference type="CDD" id="cd00082">
    <property type="entry name" value="HisKA"/>
    <property type="match status" value="1"/>
</dbReference>
<keyword evidence="10" id="KW-0067">ATP-binding</keyword>
<evidence type="ECO:0000256" key="8">
    <source>
        <dbReference type="ARBA" id="ARBA00022741"/>
    </source>
</evidence>